<sequence>MSRPMRDIAKQCAGNRSIIHHILRRCLPAPRPITNGASRVASRAVAARVTDWLVQAGGKPTPMPQSPAAGRDAAQCPSEPSVTASHLLVQSSSLRSLPIGWLLTIDKFGSFEDLSGQATRKGRGKETR</sequence>
<evidence type="ECO:0000313" key="2">
    <source>
        <dbReference type="EMBL" id="KAF0892058.1"/>
    </source>
</evidence>
<accession>A0A6G1BVB6</accession>
<gene>
    <name evidence="2" type="ORF">E2562_013454</name>
</gene>
<dbReference type="AlphaFoldDB" id="A0A6G1BVB6"/>
<name>A0A6G1BVB6_9ORYZ</name>
<reference evidence="2 3" key="1">
    <citation type="submission" date="2019-11" db="EMBL/GenBank/DDBJ databases">
        <title>Whole genome sequence of Oryza granulata.</title>
        <authorList>
            <person name="Li W."/>
        </authorList>
    </citation>
    <scope>NUCLEOTIDE SEQUENCE [LARGE SCALE GENOMIC DNA]</scope>
    <source>
        <strain evidence="3">cv. Menghai</strain>
        <tissue evidence="2">Leaf</tissue>
    </source>
</reference>
<protein>
    <submittedName>
        <fullName evidence="2">Uncharacterized protein</fullName>
    </submittedName>
</protein>
<evidence type="ECO:0000256" key="1">
    <source>
        <dbReference type="SAM" id="MobiDB-lite"/>
    </source>
</evidence>
<evidence type="ECO:0000313" key="3">
    <source>
        <dbReference type="Proteomes" id="UP000479710"/>
    </source>
</evidence>
<comment type="caution">
    <text evidence="2">The sequence shown here is derived from an EMBL/GenBank/DDBJ whole genome shotgun (WGS) entry which is preliminary data.</text>
</comment>
<proteinExistence type="predicted"/>
<dbReference type="Proteomes" id="UP000479710">
    <property type="component" value="Unassembled WGS sequence"/>
</dbReference>
<dbReference type="EMBL" id="SPHZ02000011">
    <property type="protein sequence ID" value="KAF0892058.1"/>
    <property type="molecule type" value="Genomic_DNA"/>
</dbReference>
<feature type="region of interest" description="Disordered" evidence="1">
    <location>
        <begin position="56"/>
        <end position="81"/>
    </location>
</feature>
<keyword evidence="3" id="KW-1185">Reference proteome</keyword>
<organism evidence="2 3">
    <name type="scientific">Oryza meyeriana var. granulata</name>
    <dbReference type="NCBI Taxonomy" id="110450"/>
    <lineage>
        <taxon>Eukaryota</taxon>
        <taxon>Viridiplantae</taxon>
        <taxon>Streptophyta</taxon>
        <taxon>Embryophyta</taxon>
        <taxon>Tracheophyta</taxon>
        <taxon>Spermatophyta</taxon>
        <taxon>Magnoliopsida</taxon>
        <taxon>Liliopsida</taxon>
        <taxon>Poales</taxon>
        <taxon>Poaceae</taxon>
        <taxon>BOP clade</taxon>
        <taxon>Oryzoideae</taxon>
        <taxon>Oryzeae</taxon>
        <taxon>Oryzinae</taxon>
        <taxon>Oryza</taxon>
        <taxon>Oryza meyeriana</taxon>
    </lineage>
</organism>